<keyword evidence="3" id="KW-0812">Transmembrane</keyword>
<dbReference type="GO" id="GO:0004252">
    <property type="term" value="F:serine-type endopeptidase activity"/>
    <property type="evidence" value="ECO:0007669"/>
    <property type="project" value="UniProtKB-UniRule"/>
</dbReference>
<dbReference type="InterPro" id="IPR014721">
    <property type="entry name" value="Ribsml_uS5_D2-typ_fold_subgr"/>
</dbReference>
<proteinExistence type="inferred from homology"/>
<feature type="transmembrane region" description="Helical" evidence="3">
    <location>
        <begin position="40"/>
        <end position="62"/>
    </location>
</feature>
<name>A0A495XZ38_9MICO</name>
<dbReference type="Proteomes" id="UP000278440">
    <property type="component" value="Unassembled WGS sequence"/>
</dbReference>
<dbReference type="PANTHER" id="PTHR10046">
    <property type="entry name" value="ATP DEPENDENT LON PROTEASE FAMILY MEMBER"/>
    <property type="match status" value="1"/>
</dbReference>
<dbReference type="PROSITE" id="PS51786">
    <property type="entry name" value="LON_PROTEOLYTIC"/>
    <property type="match status" value="1"/>
</dbReference>
<feature type="active site" evidence="1">
    <location>
        <position position="325"/>
    </location>
</feature>
<evidence type="ECO:0000256" key="1">
    <source>
        <dbReference type="PROSITE-ProRule" id="PRU01122"/>
    </source>
</evidence>
<dbReference type="GO" id="GO:0004176">
    <property type="term" value="F:ATP-dependent peptidase activity"/>
    <property type="evidence" value="ECO:0007669"/>
    <property type="project" value="UniProtKB-UniRule"/>
</dbReference>
<keyword evidence="1" id="KW-0720">Serine protease</keyword>
<protein>
    <recommendedName>
        <fullName evidence="1">endopeptidase La</fullName>
        <ecNumber evidence="1">3.4.21.53</ecNumber>
    </recommendedName>
</protein>
<sequence>MGRPAVRRTIRRDLDPATPGGDASSAPEDTRLSRANKVTLGAFFAALVVLVAGSLVHLPYAVTSPGPIVDTLGTQEQDGKQVPLIAVSGLPTYPTDGALDFTTVSIAGGPGYPVDLWDVLGAWVDPARDVQPVDEVFDPQATQEQIAEENSVQMEGSQQEATAVALRAIGQDVPTYITVAGLTSDSKAKGILRAGDRFVSVAGVDVRQAQDVVDGLQKVEVGQPVDVVVTRGGKGGERVQAKVTTVAGQNGRTALGTFLRLDHDFPATVTINAGAVGGPSAGLMFSLGIYDKLTEGSLTGDRRIAGTGTIDDAADVGPIGGIKQKMAGARDGGADFFLAPADNCDEVVGNVPDGLEVFKVSTFDQGRAAVEAIAKGDTGALPRC</sequence>
<dbReference type="Gene3D" id="3.30.230.10">
    <property type="match status" value="1"/>
</dbReference>
<reference evidence="5 6" key="1">
    <citation type="submission" date="2018-10" db="EMBL/GenBank/DDBJ databases">
        <title>Sequencing the genomes of 1000 actinobacteria strains.</title>
        <authorList>
            <person name="Klenk H.-P."/>
        </authorList>
    </citation>
    <scope>NUCLEOTIDE SEQUENCE [LARGE SCALE GENOMIC DNA]</scope>
    <source>
        <strain evidence="5 6">DSM 44267</strain>
    </source>
</reference>
<evidence type="ECO:0000313" key="5">
    <source>
        <dbReference type="EMBL" id="RKT78579.1"/>
    </source>
</evidence>
<keyword evidence="1" id="KW-0378">Hydrolase</keyword>
<feature type="compositionally biased region" description="Basic residues" evidence="2">
    <location>
        <begin position="1"/>
        <end position="10"/>
    </location>
</feature>
<dbReference type="SUPFAM" id="SSF54211">
    <property type="entry name" value="Ribosomal protein S5 domain 2-like"/>
    <property type="match status" value="1"/>
</dbReference>
<dbReference type="GO" id="GO:0030163">
    <property type="term" value="P:protein catabolic process"/>
    <property type="evidence" value="ECO:0007669"/>
    <property type="project" value="InterPro"/>
</dbReference>
<dbReference type="GO" id="GO:0006508">
    <property type="term" value="P:proteolysis"/>
    <property type="evidence" value="ECO:0007669"/>
    <property type="project" value="UniProtKB-KW"/>
</dbReference>
<keyword evidence="3" id="KW-1133">Transmembrane helix</keyword>
<feature type="active site" evidence="1">
    <location>
        <position position="280"/>
    </location>
</feature>
<dbReference type="Pfam" id="PF05362">
    <property type="entry name" value="Lon_C"/>
    <property type="match status" value="1"/>
</dbReference>
<dbReference type="AlphaFoldDB" id="A0A495XZ38"/>
<evidence type="ECO:0000256" key="2">
    <source>
        <dbReference type="SAM" id="MobiDB-lite"/>
    </source>
</evidence>
<evidence type="ECO:0000259" key="4">
    <source>
        <dbReference type="PROSITE" id="PS51786"/>
    </source>
</evidence>
<dbReference type="SUPFAM" id="SSF50156">
    <property type="entry name" value="PDZ domain-like"/>
    <property type="match status" value="1"/>
</dbReference>
<dbReference type="EMBL" id="RBXT01000001">
    <property type="protein sequence ID" value="RKT78579.1"/>
    <property type="molecule type" value="Genomic_DNA"/>
</dbReference>
<organism evidence="5 6">
    <name type="scientific">Terracoccus luteus</name>
    <dbReference type="NCBI Taxonomy" id="53356"/>
    <lineage>
        <taxon>Bacteria</taxon>
        <taxon>Bacillati</taxon>
        <taxon>Actinomycetota</taxon>
        <taxon>Actinomycetes</taxon>
        <taxon>Micrococcales</taxon>
        <taxon>Intrasporangiaceae</taxon>
        <taxon>Terracoccus</taxon>
    </lineage>
</organism>
<feature type="region of interest" description="Disordered" evidence="2">
    <location>
        <begin position="1"/>
        <end position="30"/>
    </location>
</feature>
<comment type="catalytic activity">
    <reaction evidence="1">
        <text>Hydrolysis of proteins in presence of ATP.</text>
        <dbReference type="EC" id="3.4.21.53"/>
    </reaction>
</comment>
<dbReference type="EC" id="3.4.21.53" evidence="1"/>
<evidence type="ECO:0000313" key="6">
    <source>
        <dbReference type="Proteomes" id="UP000278440"/>
    </source>
</evidence>
<gene>
    <name evidence="5" type="ORF">DFJ68_2027</name>
</gene>
<dbReference type="InterPro" id="IPR036034">
    <property type="entry name" value="PDZ_sf"/>
</dbReference>
<dbReference type="InterPro" id="IPR008269">
    <property type="entry name" value="Lon_proteolytic"/>
</dbReference>
<comment type="caution">
    <text evidence="5">The sequence shown here is derived from an EMBL/GenBank/DDBJ whole genome shotgun (WGS) entry which is preliminary data.</text>
</comment>
<dbReference type="InterPro" id="IPR027065">
    <property type="entry name" value="Lon_Prtase"/>
</dbReference>
<dbReference type="InterPro" id="IPR020568">
    <property type="entry name" value="Ribosomal_Su5_D2-typ_SF"/>
</dbReference>
<comment type="similarity">
    <text evidence="1">Belongs to the peptidase S16 family.</text>
</comment>
<keyword evidence="3" id="KW-0472">Membrane</keyword>
<dbReference type="GO" id="GO:0005524">
    <property type="term" value="F:ATP binding"/>
    <property type="evidence" value="ECO:0007669"/>
    <property type="project" value="InterPro"/>
</dbReference>
<feature type="domain" description="Lon proteolytic" evidence="4">
    <location>
        <begin position="276"/>
        <end position="373"/>
    </location>
</feature>
<accession>A0A495XZ38</accession>
<evidence type="ECO:0000256" key="3">
    <source>
        <dbReference type="SAM" id="Phobius"/>
    </source>
</evidence>
<keyword evidence="1" id="KW-0645">Protease</keyword>
<keyword evidence="6" id="KW-1185">Reference proteome</keyword>